<proteinExistence type="predicted"/>
<dbReference type="AlphaFoldDB" id="A0A1F4XLG0"/>
<evidence type="ECO:0000313" key="2">
    <source>
        <dbReference type="Proteomes" id="UP000177614"/>
    </source>
</evidence>
<dbReference type="InterPro" id="IPR036457">
    <property type="entry name" value="PPM-type-like_dom_sf"/>
</dbReference>
<sequence>MSQHDEQHGAERIGPHEETVVIRRPELKESRGLMTALKDNWRSVSDAVSQRSDQFKSWLSGFRRVEEMAPNTAKKIHDETTQILQPTADVVRARKEVVFPSTEEVKTLEETKRKEQAMKDIAEAAGIIELQESDGISVETFTDSAGYRFKKNPTERENQDYVATTEHGSVIVDGMGGLANGREAAMVIGEEFMTGLKTIKTPDEKKFKAAMQVSGNSAQERMKAFAGKEITGGAMLATKVLETLPNGSKKVGVAWSGDVWAGVITPDGKADKKRETIDHSALNDIYEIRAETNSTKREALIERFAETIANNDNSPNMSFEQKKNASLSLIKNWVSKSEDEVGKLAPKLRMMMTHSINNQEKDLKIDTKVWTLAPGESLITLTDGYTDVLKLPQDIERAIKIAQQNNRPVMQVLTELYLEALNKGGVKEDNIGGTFMTVEIPELSANELEEEQDEWAEKTNPDFRIPTEGAFYDEHTQYGIKLPNTK</sequence>
<name>A0A1F4XLG0_9BACT</name>
<comment type="caution">
    <text evidence="1">The sequence shown here is derived from an EMBL/GenBank/DDBJ whole genome shotgun (WGS) entry which is preliminary data.</text>
</comment>
<protein>
    <recommendedName>
        <fullName evidence="3">PPM-type phosphatase domain-containing protein</fullName>
    </recommendedName>
</protein>
<dbReference type="Gene3D" id="3.60.40.10">
    <property type="entry name" value="PPM-type phosphatase domain"/>
    <property type="match status" value="1"/>
</dbReference>
<reference evidence="1 2" key="1">
    <citation type="journal article" date="2016" name="Nat. Commun.">
        <title>Thousands of microbial genomes shed light on interconnected biogeochemical processes in an aquifer system.</title>
        <authorList>
            <person name="Anantharaman K."/>
            <person name="Brown C.T."/>
            <person name="Hug L.A."/>
            <person name="Sharon I."/>
            <person name="Castelle C.J."/>
            <person name="Probst A.J."/>
            <person name="Thomas B.C."/>
            <person name="Singh A."/>
            <person name="Wilkins M.J."/>
            <person name="Karaoz U."/>
            <person name="Brodie E.L."/>
            <person name="Williams K.H."/>
            <person name="Hubbard S.S."/>
            <person name="Banfield J.F."/>
        </authorList>
    </citation>
    <scope>NUCLEOTIDE SEQUENCE [LARGE SCALE GENOMIC DNA]</scope>
</reference>
<evidence type="ECO:0000313" key="1">
    <source>
        <dbReference type="EMBL" id="OGC82460.1"/>
    </source>
</evidence>
<dbReference type="SUPFAM" id="SSF81606">
    <property type="entry name" value="PP2C-like"/>
    <property type="match status" value="1"/>
</dbReference>
<accession>A0A1F4XLG0</accession>
<organism evidence="1 2">
    <name type="scientific">Candidatus Abawacabacteria bacterium RBG_16_42_10</name>
    <dbReference type="NCBI Taxonomy" id="1817814"/>
    <lineage>
        <taxon>Bacteria</taxon>
        <taxon>Candidatus Abawacaibacteriota</taxon>
    </lineage>
</organism>
<dbReference type="EMBL" id="MEWR01000006">
    <property type="protein sequence ID" value="OGC82460.1"/>
    <property type="molecule type" value="Genomic_DNA"/>
</dbReference>
<dbReference type="Proteomes" id="UP000177614">
    <property type="component" value="Unassembled WGS sequence"/>
</dbReference>
<evidence type="ECO:0008006" key="3">
    <source>
        <dbReference type="Google" id="ProtNLM"/>
    </source>
</evidence>
<gene>
    <name evidence="1" type="ORF">A2V81_00125</name>
</gene>